<feature type="transmembrane region" description="Helical" evidence="1">
    <location>
        <begin position="98"/>
        <end position="119"/>
    </location>
</feature>
<protein>
    <submittedName>
        <fullName evidence="2">Uncharacterized protein</fullName>
    </submittedName>
</protein>
<dbReference type="AlphaFoldDB" id="A0A564YZ79"/>
<dbReference type="Proteomes" id="UP000321570">
    <property type="component" value="Unassembled WGS sequence"/>
</dbReference>
<keyword evidence="1" id="KW-1133">Transmembrane helix</keyword>
<name>A0A564YZ79_HYMDI</name>
<organism evidence="2 3">
    <name type="scientific">Hymenolepis diminuta</name>
    <name type="common">Rat tapeworm</name>
    <dbReference type="NCBI Taxonomy" id="6216"/>
    <lineage>
        <taxon>Eukaryota</taxon>
        <taxon>Metazoa</taxon>
        <taxon>Spiralia</taxon>
        <taxon>Lophotrochozoa</taxon>
        <taxon>Platyhelminthes</taxon>
        <taxon>Cestoda</taxon>
        <taxon>Eucestoda</taxon>
        <taxon>Cyclophyllidea</taxon>
        <taxon>Hymenolepididae</taxon>
        <taxon>Hymenolepis</taxon>
    </lineage>
</organism>
<reference evidence="2 3" key="1">
    <citation type="submission" date="2019-07" db="EMBL/GenBank/DDBJ databases">
        <authorList>
            <person name="Jastrzebski P J."/>
            <person name="Paukszto L."/>
            <person name="Jastrzebski P J."/>
        </authorList>
    </citation>
    <scope>NUCLEOTIDE SEQUENCE [LARGE SCALE GENOMIC DNA]</scope>
    <source>
        <strain evidence="2 3">WMS-il1</strain>
    </source>
</reference>
<keyword evidence="3" id="KW-1185">Reference proteome</keyword>
<accession>A0A564YZ79</accession>
<gene>
    <name evidence="2" type="ORF">WMSIL1_LOCUS11101</name>
</gene>
<sequence>MPIRTLKDDHIFPELPFIRILHDNTSVFRLQSRNDVFYFPMSRNPYLSYLNVPIDSPPPFITASQKNIYTHVLSRPYPSDSFVFLLKTIHTLVGCRRLLFSLIFSVSQFSLLLASVFVMTSLNTF</sequence>
<evidence type="ECO:0000256" key="1">
    <source>
        <dbReference type="SAM" id="Phobius"/>
    </source>
</evidence>
<evidence type="ECO:0000313" key="3">
    <source>
        <dbReference type="Proteomes" id="UP000321570"/>
    </source>
</evidence>
<keyword evidence="1" id="KW-0472">Membrane</keyword>
<evidence type="ECO:0000313" key="2">
    <source>
        <dbReference type="EMBL" id="VUZ52542.1"/>
    </source>
</evidence>
<proteinExistence type="predicted"/>
<dbReference type="EMBL" id="CABIJS010000510">
    <property type="protein sequence ID" value="VUZ52542.1"/>
    <property type="molecule type" value="Genomic_DNA"/>
</dbReference>
<keyword evidence="1" id="KW-0812">Transmembrane</keyword>